<dbReference type="InterPro" id="IPR027417">
    <property type="entry name" value="P-loop_NTPase"/>
</dbReference>
<keyword evidence="5" id="KW-1185">Reference proteome</keyword>
<dbReference type="SUPFAM" id="SSF52540">
    <property type="entry name" value="P-loop containing nucleoside triphosphate hydrolases"/>
    <property type="match status" value="1"/>
</dbReference>
<dbReference type="GO" id="GO:0006355">
    <property type="term" value="P:regulation of DNA-templated transcription"/>
    <property type="evidence" value="ECO:0007669"/>
    <property type="project" value="InterPro"/>
</dbReference>
<dbReference type="Pfam" id="PF00196">
    <property type="entry name" value="GerE"/>
    <property type="match status" value="1"/>
</dbReference>
<feature type="domain" description="HTH luxR-type" evidence="3">
    <location>
        <begin position="781"/>
        <end position="846"/>
    </location>
</feature>
<evidence type="ECO:0000256" key="1">
    <source>
        <dbReference type="ARBA" id="ARBA00022741"/>
    </source>
</evidence>
<sequence>MALLERDHELAELATAARAARAGHGSVVLVTGEAGIGKSSVVEAARAVLPAEGRLLTGWCDDLATPRVLGPLRDLTGRVGTALTDALAAGDRGRVLEALRAELDWPGHPTVLVVEDVHWADDATLDVLLFLVRRIAALPVVLVLTYRDDEVAAGHPLHQVLARAAPVRRLPLARLSADAVRALAGSGALDPDRIFEVTDGNPFFVTEVLGAGDAEAVPATVTEAVHARLQALDEPCRAALGTLAVVPHAVERWLVEAVVPGGLGTLAEAERRGMLSVTPRRVAFRHELMRRAVGAALTAYEKIVANQTVVSALRDRGGVDLSRLVHHAAEAGDDELIIRWAPLAAAEAARAGAHREAAAHYRLALEHAGRFAPAARADLFEGYAEELYLLGDASRAVHAQRAALALRRALDDPARLGLALRRLSRLHWWAGERPHAERCATEAVSVLAAAGDPGALAFGLSNQSQLYVLNGQAHEAIDVGERAIALARSSGAAGVLSHALNNVGFARWEAGQDEAGHALLTESLAVALAAGETDHVCRAYTNLAWLMVDYLRLDEADEVLTAAIDFAERSEVLGFLRYLHVGRGRLHLARAQWADAEREAGWALGAPPNMRCPALVVQGLCRVRTGRPGGEELIAEAWEIALGIGEAQRIGPAGAALAEAAWLRGSPADDSWRRAYRPVFREEGFGYWLRRLGVPVELPEKSHFYGLQLRGSAREASSRWAGAGFRYESALALGHSDDPADLLTAIAALDAMGAAPLARRFRHRLRERGVTRIPRGPRAATRDNPAGLTGRQLEVLRLLAAGRSNPEIAAELVLSVRTVDAHVAAVLSKLGVRTRKDAVVRYRGGS</sequence>
<dbReference type="InterPro" id="IPR011990">
    <property type="entry name" value="TPR-like_helical_dom_sf"/>
</dbReference>
<dbReference type="PRINTS" id="PR00038">
    <property type="entry name" value="HTHLUXR"/>
</dbReference>
<evidence type="ECO:0000256" key="2">
    <source>
        <dbReference type="ARBA" id="ARBA00022840"/>
    </source>
</evidence>
<keyword evidence="1" id="KW-0547">Nucleotide-binding</keyword>
<dbReference type="InterPro" id="IPR041664">
    <property type="entry name" value="AAA_16"/>
</dbReference>
<dbReference type="InterPro" id="IPR016032">
    <property type="entry name" value="Sig_transdc_resp-reg_C-effctor"/>
</dbReference>
<evidence type="ECO:0000313" key="5">
    <source>
        <dbReference type="Proteomes" id="UP000619479"/>
    </source>
</evidence>
<dbReference type="Pfam" id="PF13191">
    <property type="entry name" value="AAA_16"/>
    <property type="match status" value="1"/>
</dbReference>
<comment type="caution">
    <text evidence="4">The sequence shown here is derived from an EMBL/GenBank/DDBJ whole genome shotgun (WGS) entry which is preliminary data.</text>
</comment>
<dbReference type="SMART" id="SM00421">
    <property type="entry name" value="HTH_LUXR"/>
    <property type="match status" value="1"/>
</dbReference>
<dbReference type="Gene3D" id="1.10.10.10">
    <property type="entry name" value="Winged helix-like DNA-binding domain superfamily/Winged helix DNA-binding domain"/>
    <property type="match status" value="1"/>
</dbReference>
<dbReference type="SUPFAM" id="SSF46894">
    <property type="entry name" value="C-terminal effector domain of the bipartite response regulators"/>
    <property type="match status" value="1"/>
</dbReference>
<dbReference type="Gene3D" id="1.25.40.10">
    <property type="entry name" value="Tetratricopeptide repeat domain"/>
    <property type="match status" value="1"/>
</dbReference>
<dbReference type="GO" id="GO:0005524">
    <property type="term" value="F:ATP binding"/>
    <property type="evidence" value="ECO:0007669"/>
    <property type="project" value="UniProtKB-KW"/>
</dbReference>
<name>A0A919MCA1_9ACTN</name>
<gene>
    <name evidence="4" type="ORF">Acy02nite_38120</name>
</gene>
<dbReference type="EMBL" id="BOMH01000028">
    <property type="protein sequence ID" value="GID65931.1"/>
    <property type="molecule type" value="Genomic_DNA"/>
</dbReference>
<dbReference type="GO" id="GO:0003677">
    <property type="term" value="F:DNA binding"/>
    <property type="evidence" value="ECO:0007669"/>
    <property type="project" value="InterPro"/>
</dbReference>
<keyword evidence="2" id="KW-0067">ATP-binding</keyword>
<reference evidence="4" key="1">
    <citation type="submission" date="2021-01" db="EMBL/GenBank/DDBJ databases">
        <title>Whole genome shotgun sequence of Actinoplanes cyaneus NBRC 14990.</title>
        <authorList>
            <person name="Komaki H."/>
            <person name="Tamura T."/>
        </authorList>
    </citation>
    <scope>NUCLEOTIDE SEQUENCE</scope>
    <source>
        <strain evidence="4">NBRC 14990</strain>
    </source>
</reference>
<dbReference type="AlphaFoldDB" id="A0A919MCA1"/>
<evidence type="ECO:0000313" key="4">
    <source>
        <dbReference type="EMBL" id="GID65931.1"/>
    </source>
</evidence>
<proteinExistence type="predicted"/>
<dbReference type="PROSITE" id="PS50043">
    <property type="entry name" value="HTH_LUXR_2"/>
    <property type="match status" value="1"/>
</dbReference>
<organism evidence="4 5">
    <name type="scientific">Actinoplanes cyaneus</name>
    <dbReference type="NCBI Taxonomy" id="52696"/>
    <lineage>
        <taxon>Bacteria</taxon>
        <taxon>Bacillati</taxon>
        <taxon>Actinomycetota</taxon>
        <taxon>Actinomycetes</taxon>
        <taxon>Micromonosporales</taxon>
        <taxon>Micromonosporaceae</taxon>
        <taxon>Actinoplanes</taxon>
    </lineage>
</organism>
<accession>A0A919MCA1</accession>
<evidence type="ECO:0000259" key="3">
    <source>
        <dbReference type="PROSITE" id="PS50043"/>
    </source>
</evidence>
<dbReference type="GO" id="GO:0005737">
    <property type="term" value="C:cytoplasm"/>
    <property type="evidence" value="ECO:0007669"/>
    <property type="project" value="TreeGrafter"/>
</dbReference>
<dbReference type="PANTHER" id="PTHR16305">
    <property type="entry name" value="TESTICULAR SOLUBLE ADENYLYL CYCLASE"/>
    <property type="match status" value="1"/>
</dbReference>
<dbReference type="RefSeq" id="WP_239174990.1">
    <property type="nucleotide sequence ID" value="NZ_BAAAUC010000012.1"/>
</dbReference>
<dbReference type="InterPro" id="IPR000792">
    <property type="entry name" value="Tscrpt_reg_LuxR_C"/>
</dbReference>
<dbReference type="PROSITE" id="PS00622">
    <property type="entry name" value="HTH_LUXR_1"/>
    <property type="match status" value="1"/>
</dbReference>
<dbReference type="PANTHER" id="PTHR16305:SF35">
    <property type="entry name" value="TRANSCRIPTIONAL ACTIVATOR DOMAIN"/>
    <property type="match status" value="1"/>
</dbReference>
<dbReference type="GO" id="GO:0004016">
    <property type="term" value="F:adenylate cyclase activity"/>
    <property type="evidence" value="ECO:0007669"/>
    <property type="project" value="TreeGrafter"/>
</dbReference>
<protein>
    <submittedName>
        <fullName evidence="4">LuxR family transcriptional regulator</fullName>
    </submittedName>
</protein>
<dbReference type="CDD" id="cd06170">
    <property type="entry name" value="LuxR_C_like"/>
    <property type="match status" value="1"/>
</dbReference>
<dbReference type="Proteomes" id="UP000619479">
    <property type="component" value="Unassembled WGS sequence"/>
</dbReference>
<dbReference type="InterPro" id="IPR036388">
    <property type="entry name" value="WH-like_DNA-bd_sf"/>
</dbReference>
<dbReference type="SUPFAM" id="SSF48452">
    <property type="entry name" value="TPR-like"/>
    <property type="match status" value="2"/>
</dbReference>